<dbReference type="AlphaFoldDB" id="A0A4S3JS10"/>
<sequence length="370" mass="40021">MSPIPLSFILVLYVLGTAAQNPKSRAEIALGVLQTWYNGTSGIWDTCGWWNGANCMTVLTDLAMLDESVDQATRGVLENTFAVAPRSNPIPDRGRSTYYANSNDAPSIAVKATPWLDGSYDDDAWWALAWIAAYDLTDNGNYLDLAVGIFDNLNQTGPSKCGQGGIYWDYNHAYVNAISNELFLSVAAHLANRVSGGDQYRDLAQRQWQWFRDSGMINDNSTINDGLTDACANNGGTIWSYNQGVVLGALVELHQATSDSSYLDSAAEIAKAAIDVLADENNVIRESCEPDSCDANATQFKGIFVRNLGQLHSVAPDDKYEKVITASANSIWANDRNDANQLGVNWAGPIGKVDASTHSSAMDALVAAIE</sequence>
<dbReference type="InterPro" id="IPR008928">
    <property type="entry name" value="6-hairpin_glycosidase_sf"/>
</dbReference>
<keyword evidence="1" id="KW-0732">Signal</keyword>
<accession>A0A4S3JS10</accession>
<name>A0A4S3JS10_9EURO</name>
<dbReference type="OrthoDB" id="9984024at2759"/>
<dbReference type="SUPFAM" id="SSF48208">
    <property type="entry name" value="Six-hairpin glycosidases"/>
    <property type="match status" value="1"/>
</dbReference>
<dbReference type="Pfam" id="PF03663">
    <property type="entry name" value="Glyco_hydro_76"/>
    <property type="match status" value="1"/>
</dbReference>
<dbReference type="PANTHER" id="PTHR47791:SF1">
    <property type="entry name" value="ENDO MANNANASE, GH76 FAMILY (EUROFUNG)"/>
    <property type="match status" value="1"/>
</dbReference>
<evidence type="ECO:0000256" key="1">
    <source>
        <dbReference type="SAM" id="SignalP"/>
    </source>
</evidence>
<keyword evidence="4" id="KW-1185">Reference proteome</keyword>
<dbReference type="STRING" id="1220188.A0A4S3JS10"/>
<evidence type="ECO:0008006" key="6">
    <source>
        <dbReference type="Google" id="ProtNLM"/>
    </source>
</evidence>
<organism evidence="3 4">
    <name type="scientific">Aspergillus tanneri</name>
    <dbReference type="NCBI Taxonomy" id="1220188"/>
    <lineage>
        <taxon>Eukaryota</taxon>
        <taxon>Fungi</taxon>
        <taxon>Dikarya</taxon>
        <taxon>Ascomycota</taxon>
        <taxon>Pezizomycotina</taxon>
        <taxon>Eurotiomycetes</taxon>
        <taxon>Eurotiomycetidae</taxon>
        <taxon>Eurotiales</taxon>
        <taxon>Aspergillaceae</taxon>
        <taxon>Aspergillus</taxon>
        <taxon>Aspergillus subgen. Circumdati</taxon>
    </lineage>
</organism>
<proteinExistence type="predicted"/>
<evidence type="ECO:0000313" key="4">
    <source>
        <dbReference type="Proteomes" id="UP000308092"/>
    </source>
</evidence>
<dbReference type="GeneID" id="54324620"/>
<dbReference type="Gene3D" id="1.50.10.20">
    <property type="match status" value="1"/>
</dbReference>
<comment type="caution">
    <text evidence="3">The sequence shown here is derived from an EMBL/GenBank/DDBJ whole genome shotgun (WGS) entry which is preliminary data.</text>
</comment>
<dbReference type="InterPro" id="IPR005198">
    <property type="entry name" value="Glyco_hydro_76"/>
</dbReference>
<dbReference type="InterPro" id="IPR053169">
    <property type="entry name" value="MUG_Protein"/>
</dbReference>
<reference evidence="3 4" key="1">
    <citation type="submission" date="2019-03" db="EMBL/GenBank/DDBJ databases">
        <title>The genome sequence of a newly discovered highly antifungal drug resistant Aspergillus species, Aspergillus tanneri NIH 1004.</title>
        <authorList>
            <person name="Mounaud S."/>
            <person name="Singh I."/>
            <person name="Joardar V."/>
            <person name="Pakala S."/>
            <person name="Pakala S."/>
            <person name="Venepally P."/>
            <person name="Hoover J."/>
            <person name="Nierman W."/>
            <person name="Chung J."/>
            <person name="Losada L."/>
        </authorList>
    </citation>
    <scope>NUCLEOTIDE SEQUENCE [LARGE SCALE GENOMIC DNA]</scope>
    <source>
        <strain evidence="3 4">NIH1004</strain>
    </source>
</reference>
<feature type="chain" id="PRO_5036122174" description="Mannan endo-1,6-alpha-mannosidase" evidence="1">
    <location>
        <begin position="20"/>
        <end position="370"/>
    </location>
</feature>
<dbReference type="Proteomes" id="UP000324241">
    <property type="component" value="Unassembled WGS sequence"/>
</dbReference>
<evidence type="ECO:0000313" key="3">
    <source>
        <dbReference type="EMBL" id="THC98270.1"/>
    </source>
</evidence>
<dbReference type="GO" id="GO:0005975">
    <property type="term" value="P:carbohydrate metabolic process"/>
    <property type="evidence" value="ECO:0007669"/>
    <property type="project" value="InterPro"/>
</dbReference>
<protein>
    <recommendedName>
        <fullName evidence="6">Mannan endo-1,6-alpha-mannosidase</fullName>
    </recommendedName>
</protein>
<evidence type="ECO:0000313" key="2">
    <source>
        <dbReference type="EMBL" id="KAA8641453.1"/>
    </source>
</evidence>
<dbReference type="EMBL" id="SOSA01000049">
    <property type="protein sequence ID" value="THC98270.1"/>
    <property type="molecule type" value="Genomic_DNA"/>
</dbReference>
<dbReference type="VEuPathDB" id="FungiDB:EYZ11_002272"/>
<feature type="signal peptide" evidence="1">
    <location>
        <begin position="1"/>
        <end position="19"/>
    </location>
</feature>
<dbReference type="PANTHER" id="PTHR47791">
    <property type="entry name" value="MEIOTICALLY UP-REGULATED GENE 191 PROTEIN"/>
    <property type="match status" value="1"/>
</dbReference>
<dbReference type="Proteomes" id="UP000308092">
    <property type="component" value="Unassembled WGS sequence"/>
</dbReference>
<dbReference type="EMBL" id="QUQM01000010">
    <property type="protein sequence ID" value="KAA8641453.1"/>
    <property type="molecule type" value="Genomic_DNA"/>
</dbReference>
<gene>
    <name evidence="2" type="ORF">ATNIH1004_001918</name>
    <name evidence="3" type="ORF">EYZ11_002272</name>
</gene>
<dbReference type="RefSeq" id="XP_033420815.1">
    <property type="nucleotide sequence ID" value="XM_033566613.1"/>
</dbReference>
<evidence type="ECO:0000313" key="5">
    <source>
        <dbReference type="Proteomes" id="UP000324241"/>
    </source>
</evidence>
<reference evidence="2 5" key="2">
    <citation type="submission" date="2019-08" db="EMBL/GenBank/DDBJ databases">
        <title>The genome sequence of a newly discovered highly antifungal drug resistant Aspergillus species, Aspergillus tanneri NIH 1004.</title>
        <authorList>
            <person name="Mounaud S."/>
            <person name="Singh I."/>
            <person name="Joardar V."/>
            <person name="Pakala S."/>
            <person name="Pakala S."/>
            <person name="Venepally P."/>
            <person name="Chung J.K."/>
            <person name="Losada L."/>
            <person name="Nierman W.C."/>
        </authorList>
    </citation>
    <scope>NUCLEOTIDE SEQUENCE [LARGE SCALE GENOMIC DNA]</scope>
    <source>
        <strain evidence="2 5">NIH1004</strain>
    </source>
</reference>